<dbReference type="Proteomes" id="UP000215694">
    <property type="component" value="Unassembled WGS sequence"/>
</dbReference>
<dbReference type="InterPro" id="IPR024078">
    <property type="entry name" value="LmbE-like_dom_sf"/>
</dbReference>
<dbReference type="Pfam" id="PF02585">
    <property type="entry name" value="PIG-L"/>
    <property type="match status" value="1"/>
</dbReference>
<dbReference type="Gene3D" id="3.40.50.10320">
    <property type="entry name" value="LmbE-like"/>
    <property type="match status" value="1"/>
</dbReference>
<comment type="caution">
    <text evidence="1">The sequence shown here is derived from an EMBL/GenBank/DDBJ whole genome shotgun (WGS) entry which is preliminary data.</text>
</comment>
<gene>
    <name evidence="1" type="ORF">CHL78_010260</name>
</gene>
<keyword evidence="2" id="KW-1185">Reference proteome</keyword>
<accession>A0A371J305</accession>
<dbReference type="OrthoDB" id="1749874at2"/>
<dbReference type="InterPro" id="IPR003737">
    <property type="entry name" value="GlcNAc_PI_deacetylase-related"/>
</dbReference>
<protein>
    <submittedName>
        <fullName evidence="1">PIG-L family deacetylase</fullName>
    </submittedName>
</protein>
<proteinExistence type="predicted"/>
<dbReference type="SUPFAM" id="SSF102588">
    <property type="entry name" value="LmbE-like"/>
    <property type="match status" value="1"/>
</dbReference>
<dbReference type="RefSeq" id="WP_094367477.1">
    <property type="nucleotide sequence ID" value="NZ_NOJY02000015.1"/>
</dbReference>
<evidence type="ECO:0000313" key="2">
    <source>
        <dbReference type="Proteomes" id="UP000215694"/>
    </source>
</evidence>
<dbReference type="AlphaFoldDB" id="A0A371J305"/>
<sequence>MKKKYKILLLSLVFMFTALFLYQVGKVNKDDDVISGIYDRKFNDYVVFYPQHQDDEVLWGGSAIVEAIRQRGSDHVFVVLVSDGSGVNVFKNKQYKGLSREEKSKLRNNEFKAALKDMGISEENTIILSQIDDNEGTHFEKMKETALEFERKCKSVTHIAHSYKYDNHPMHRRNGKVIQKLYSNNEIKDAIYFIKPDYAKKVKKEKRVIYISKNNEDYKKIKDACLEYKLINKAANRYGIGYTSAHTYFDYLLRDKHLTSILHLPLKK</sequence>
<dbReference type="EMBL" id="NOJY02000015">
    <property type="protein sequence ID" value="RDY27170.1"/>
    <property type="molecule type" value="Genomic_DNA"/>
</dbReference>
<evidence type="ECO:0000313" key="1">
    <source>
        <dbReference type="EMBL" id="RDY27170.1"/>
    </source>
</evidence>
<reference evidence="1 2" key="1">
    <citation type="journal article" date="2017" name="Genome Announc.">
        <title>Draft Genome Sequence of Romboutsia weinsteinii sp. nov. Strain CCRI-19649(T) Isolated from Surface Water.</title>
        <authorList>
            <person name="Maheux A.F."/>
            <person name="Boudreau D.K."/>
            <person name="Berube E."/>
            <person name="Boissinot M."/>
            <person name="Cantin P."/>
            <person name="Raymond F."/>
            <person name="Corbeil J."/>
            <person name="Omar R.F."/>
            <person name="Bergeron M.G."/>
        </authorList>
    </citation>
    <scope>NUCLEOTIDE SEQUENCE [LARGE SCALE GENOMIC DNA]</scope>
    <source>
        <strain evidence="1 2">CCRI-19649</strain>
    </source>
</reference>
<organism evidence="1 2">
    <name type="scientific">Romboutsia weinsteinii</name>
    <dbReference type="NCBI Taxonomy" id="2020949"/>
    <lineage>
        <taxon>Bacteria</taxon>
        <taxon>Bacillati</taxon>
        <taxon>Bacillota</taxon>
        <taxon>Clostridia</taxon>
        <taxon>Peptostreptococcales</taxon>
        <taxon>Peptostreptococcaceae</taxon>
        <taxon>Romboutsia</taxon>
    </lineage>
</organism>
<name>A0A371J305_9FIRM</name>